<gene>
    <name evidence="2" type="ordered locus">CKO_02407</name>
</gene>
<name>A8AJ62_CITK8</name>
<proteinExistence type="predicted"/>
<feature type="compositionally biased region" description="Basic and acidic residues" evidence="1">
    <location>
        <begin position="264"/>
        <end position="280"/>
    </location>
</feature>
<protein>
    <submittedName>
        <fullName evidence="2">Uncharacterized protein</fullName>
    </submittedName>
</protein>
<feature type="compositionally biased region" description="Basic and acidic residues" evidence="1">
    <location>
        <begin position="134"/>
        <end position="143"/>
    </location>
</feature>
<feature type="region of interest" description="Disordered" evidence="1">
    <location>
        <begin position="299"/>
        <end position="339"/>
    </location>
</feature>
<dbReference type="AlphaFoldDB" id="A8AJ62"/>
<evidence type="ECO:0000256" key="1">
    <source>
        <dbReference type="SAM" id="MobiDB-lite"/>
    </source>
</evidence>
<evidence type="ECO:0000313" key="2">
    <source>
        <dbReference type="EMBL" id="ABV13524.1"/>
    </source>
</evidence>
<keyword evidence="3" id="KW-1185">Reference proteome</keyword>
<feature type="compositionally biased region" description="Basic and acidic residues" evidence="1">
    <location>
        <begin position="299"/>
        <end position="318"/>
    </location>
</feature>
<sequence length="436" mass="49237">MHRQEAFPESMRNTTFLAPYLVQRVGVAFNMFFSDAAEHFPVTPAGVDQNDRYKHQRNPGHQVQRSLAGGRIPHGQARIHHGAGRHHKREHCDTGSQDDAGQGQRREQECPCSFLHTGGQDSQQRQNHAQRRNQPQDRRTVEVHHPRTGFTRDFFGQRVRCGVMIHRGSHDITINTVNHPYARQREAHQRNQRGYLCRRAGTQVQLTHGTHLQIGRALGNDHPYADDTCQQAKRVQQLEEVTGVVQTQILVDMERYALQQVAKRHADNQRRHKAPHEDAPVPHVAPAGVFNLGTVVKTDRTEEQGRQHEDHRHIETGKRRSVNHRPGGEQRATGGDQPHLVTVPVRGDGVDHNSTLGVVTTEETGEHAHPHVEAIGNRKTDQQNANQQPPDKTQYFIIDHLTTPVLACRLRGHIGLLKVIATGFQAAWATACKLEH</sequence>
<dbReference type="KEGG" id="cko:CKO_02407"/>
<feature type="region of interest" description="Disordered" evidence="1">
    <location>
        <begin position="47"/>
        <end position="143"/>
    </location>
</feature>
<dbReference type="HOGENOM" id="CLU_643625_0_0_6"/>
<dbReference type="EMBL" id="CP000822">
    <property type="protein sequence ID" value="ABV13524.1"/>
    <property type="molecule type" value="Genomic_DNA"/>
</dbReference>
<evidence type="ECO:0000313" key="3">
    <source>
        <dbReference type="Proteomes" id="UP000008148"/>
    </source>
</evidence>
<reference evidence="2 3" key="1">
    <citation type="submission" date="2007-08" db="EMBL/GenBank/DDBJ databases">
        <authorList>
            <consortium name="The Citrobacter koseri Genome Sequencing Project"/>
            <person name="McClelland M."/>
            <person name="Sanderson E.K."/>
            <person name="Porwollik S."/>
            <person name="Spieth J."/>
            <person name="Clifton W.S."/>
            <person name="Latreille P."/>
            <person name="Courtney L."/>
            <person name="Wang C."/>
            <person name="Pepin K."/>
            <person name="Bhonagiri V."/>
            <person name="Nash W."/>
            <person name="Johnson M."/>
            <person name="Thiruvilangam P."/>
            <person name="Wilson R."/>
        </authorList>
    </citation>
    <scope>NUCLEOTIDE SEQUENCE [LARGE SCALE GENOMIC DNA]</scope>
    <source>
        <strain evidence="3">ATCC BAA-895 / CDC 4225-83 / SGSC4696</strain>
    </source>
</reference>
<feature type="region of interest" description="Disordered" evidence="1">
    <location>
        <begin position="264"/>
        <end position="285"/>
    </location>
</feature>
<accession>A8AJ62</accession>
<feature type="compositionally biased region" description="Basic residues" evidence="1">
    <location>
        <begin position="77"/>
        <end position="89"/>
    </location>
</feature>
<dbReference type="Proteomes" id="UP000008148">
    <property type="component" value="Chromosome"/>
</dbReference>
<organism evidence="2 3">
    <name type="scientific">Citrobacter koseri (strain ATCC BAA-895 / CDC 4225-83 / SGSC4696)</name>
    <dbReference type="NCBI Taxonomy" id="290338"/>
    <lineage>
        <taxon>Bacteria</taxon>
        <taxon>Pseudomonadati</taxon>
        <taxon>Pseudomonadota</taxon>
        <taxon>Gammaproteobacteria</taxon>
        <taxon>Enterobacterales</taxon>
        <taxon>Enterobacteriaceae</taxon>
        <taxon>Citrobacter</taxon>
    </lineage>
</organism>